<gene>
    <name evidence="2" type="ORF">A4X13_0g8649</name>
</gene>
<comment type="caution">
    <text evidence="2">The sequence shown here is derived from an EMBL/GenBank/DDBJ whole genome shotgun (WGS) entry which is preliminary data.</text>
</comment>
<feature type="non-terminal residue" evidence="2">
    <location>
        <position position="1"/>
    </location>
</feature>
<dbReference type="AlphaFoldDB" id="A0A8T8SE34"/>
<feature type="compositionally biased region" description="Low complexity" evidence="1">
    <location>
        <begin position="341"/>
        <end position="353"/>
    </location>
</feature>
<feature type="region of interest" description="Disordered" evidence="1">
    <location>
        <begin position="274"/>
        <end position="359"/>
    </location>
</feature>
<accession>A0A8T8SE34</accession>
<dbReference type="InterPro" id="IPR004242">
    <property type="entry name" value="Transposase_21"/>
</dbReference>
<reference evidence="2" key="2">
    <citation type="journal article" date="2019" name="IMA Fungus">
        <title>Genome sequencing and comparison of five Tilletia species to identify candidate genes for the detection of regulated species infecting wheat.</title>
        <authorList>
            <person name="Nguyen H.D.T."/>
            <person name="Sultana T."/>
            <person name="Kesanakurti P."/>
            <person name="Hambleton S."/>
        </authorList>
    </citation>
    <scope>NUCLEOTIDE SEQUENCE</scope>
    <source>
        <strain evidence="2">DAOMC 236416</strain>
    </source>
</reference>
<protein>
    <submittedName>
        <fullName evidence="2">Uncharacterized protein</fullName>
    </submittedName>
</protein>
<proteinExistence type="predicted"/>
<keyword evidence="3" id="KW-1185">Reference proteome</keyword>
<feature type="compositionally biased region" description="Polar residues" evidence="1">
    <location>
        <begin position="294"/>
        <end position="313"/>
    </location>
</feature>
<evidence type="ECO:0000313" key="2">
    <source>
        <dbReference type="EMBL" id="KAE8237753.1"/>
    </source>
</evidence>
<dbReference type="Pfam" id="PF02992">
    <property type="entry name" value="Transposase_21"/>
    <property type="match status" value="1"/>
</dbReference>
<reference evidence="2" key="1">
    <citation type="submission" date="2016-04" db="EMBL/GenBank/DDBJ databases">
        <authorList>
            <person name="Nguyen H.D."/>
            <person name="Samba Siva P."/>
            <person name="Cullis J."/>
            <person name="Levesque C.A."/>
            <person name="Hambleton S."/>
        </authorList>
    </citation>
    <scope>NUCLEOTIDE SEQUENCE</scope>
    <source>
        <strain evidence="2">DAOMC 236416</strain>
    </source>
</reference>
<dbReference type="EMBL" id="LWDF02001647">
    <property type="protein sequence ID" value="KAE8237753.1"/>
    <property type="molecule type" value="Genomic_DNA"/>
</dbReference>
<name>A0A8T8SE34_9BASI</name>
<organism evidence="2 3">
    <name type="scientific">Tilletia indica</name>
    <dbReference type="NCBI Taxonomy" id="43049"/>
    <lineage>
        <taxon>Eukaryota</taxon>
        <taxon>Fungi</taxon>
        <taxon>Dikarya</taxon>
        <taxon>Basidiomycota</taxon>
        <taxon>Ustilaginomycotina</taxon>
        <taxon>Exobasidiomycetes</taxon>
        <taxon>Tilletiales</taxon>
        <taxon>Tilletiaceae</taxon>
        <taxon>Tilletia</taxon>
    </lineage>
</organism>
<sequence>LSLYLVKKLIAKFTELLPKRVDMCKHSCIAFVGKYSDLTHCPWRRTEKDEKGKKKTFICGESRFDEKGKARRLYWTLPVLDRLKAMFLNPTMSQLLRYRHEHLQGLQRAKGTTGGWDDFVFQDTVDGLNNLTLAAKGVLEEPRDIALAIATDGAQLIANKDSSVWVITAACLNTPPAVRFQRAHQMVLAVIPGPNAPGDIESFFRPILQEMAQLSVGAWVWDGLTEEWFVLKAVLVGLYADQPGSSKLNKMTGTQGRRGCRLCMIEGCYGHTRSGDGGQEDGDGREPGGDQQQSSTGNSTAVPGHGIQQQANSGDGTATPGGNGTAAPRGSQKAGKTPYFPLRTPTSLLTLPSNQDRPSTYDPAALPLRTHAIYEEHIDEINACTSKAALAATAKQTGVAALPLLAYSPGFLHPEFFPLDVYHLYSFNTLALLWKAFRSQAPGDPFTLTEDESIRFGRMVADAAADLPGAFGAPARNPHKYFNTRFKMFEWIAVFHQYMGPYLHSTGASARVIEMFLALLDGISFSVQSGGCTLADIKLVNKCFKRFCLLWEELFVRGQPSLLSRCRLSIHLLLHVGGLIATTGSLRASSQAACERTIGTIKKELRGHKEPFATVANRTQLVEQFHALEMLLDDQSLRKWAPASGPTDGTEDVDIKVDEPMDLSNGIEGASVEDFTAALLSQDYDLNDGTSLHASIRYTRSGETIRVRARSGLTDKSTRRDSRVAWIKPGVIDAGADTAGFFDVVAFALRLEDESLVAVGRSFLPSVTPDAVTNHWVCGRWSSDLEVIDATRIVDVMGSMEMSESRTYLFPRKNGMAGFSEWWCRYHIEARQQAG</sequence>
<evidence type="ECO:0000313" key="3">
    <source>
        <dbReference type="Proteomes" id="UP000077521"/>
    </source>
</evidence>
<evidence type="ECO:0000256" key="1">
    <source>
        <dbReference type="SAM" id="MobiDB-lite"/>
    </source>
</evidence>
<dbReference type="Proteomes" id="UP000077521">
    <property type="component" value="Unassembled WGS sequence"/>
</dbReference>